<keyword evidence="1" id="KW-0812">Transmembrane</keyword>
<dbReference type="AlphaFoldDB" id="A0A1I6LTF4"/>
<evidence type="ECO:0000313" key="3">
    <source>
        <dbReference type="EMBL" id="SFS06751.1"/>
    </source>
</evidence>
<accession>A0A1I6LTF4</accession>
<reference evidence="3 4" key="1">
    <citation type="submission" date="2016-10" db="EMBL/GenBank/DDBJ databases">
        <authorList>
            <person name="de Groot N.N."/>
        </authorList>
    </citation>
    <scope>NUCLEOTIDE SEQUENCE [LARGE SCALE GENOMIC DNA]</scope>
    <source>
        <strain evidence="3 4">DSM 21001</strain>
    </source>
</reference>
<dbReference type="Proteomes" id="UP000199024">
    <property type="component" value="Unassembled WGS sequence"/>
</dbReference>
<feature type="transmembrane region" description="Helical" evidence="1">
    <location>
        <begin position="134"/>
        <end position="154"/>
    </location>
</feature>
<proteinExistence type="predicted"/>
<evidence type="ECO:0000313" key="4">
    <source>
        <dbReference type="Proteomes" id="UP000199024"/>
    </source>
</evidence>
<keyword evidence="2" id="KW-0732">Signal</keyword>
<evidence type="ECO:0000256" key="2">
    <source>
        <dbReference type="SAM" id="SignalP"/>
    </source>
</evidence>
<dbReference type="OrthoDB" id="119938at2"/>
<evidence type="ECO:0008006" key="5">
    <source>
        <dbReference type="Google" id="ProtNLM"/>
    </source>
</evidence>
<name>A0A1I6LTF4_9BACT</name>
<organism evidence="3 4">
    <name type="scientific">Granulicella pectinivorans</name>
    <dbReference type="NCBI Taxonomy" id="474950"/>
    <lineage>
        <taxon>Bacteria</taxon>
        <taxon>Pseudomonadati</taxon>
        <taxon>Acidobacteriota</taxon>
        <taxon>Terriglobia</taxon>
        <taxon>Terriglobales</taxon>
        <taxon>Acidobacteriaceae</taxon>
        <taxon>Granulicella</taxon>
    </lineage>
</organism>
<gene>
    <name evidence="3" type="ORF">SAMN05421771_1249</name>
</gene>
<dbReference type="EMBL" id="FOZL01000001">
    <property type="protein sequence ID" value="SFS06751.1"/>
    <property type="molecule type" value="Genomic_DNA"/>
</dbReference>
<protein>
    <recommendedName>
        <fullName evidence="5">Polymer-forming protein</fullName>
    </recommendedName>
</protein>
<keyword evidence="4" id="KW-1185">Reference proteome</keyword>
<evidence type="ECO:0000256" key="1">
    <source>
        <dbReference type="SAM" id="Phobius"/>
    </source>
</evidence>
<feature type="signal peptide" evidence="2">
    <location>
        <begin position="1"/>
        <end position="22"/>
    </location>
</feature>
<dbReference type="RefSeq" id="WP_089837596.1">
    <property type="nucleotide sequence ID" value="NZ_FOZL01000001.1"/>
</dbReference>
<keyword evidence="1" id="KW-1133">Transmembrane helix</keyword>
<keyword evidence="1" id="KW-0472">Membrane</keyword>
<sequence length="174" mass="18731">MNRFGSLVLLLACLLAPATLLAARHSHGHSNGQDHVGFGDTITIDDSHPAGDIVCAFCTIRIQGDHSGDLVSFFGDVQVDNNHTLSGDSVVFGGRLGLGDQTQMHGNLVLFGGELSQAPTANISGDRVVFAGTGWLLVLLSPLLIPIGLIWLIVHLVRRQRYRFPAYPPPPNRY</sequence>
<feature type="chain" id="PRO_5011745501" description="Polymer-forming protein" evidence="2">
    <location>
        <begin position="23"/>
        <end position="174"/>
    </location>
</feature>